<keyword evidence="4" id="KW-1185">Reference proteome</keyword>
<dbReference type="SUPFAM" id="SSF81383">
    <property type="entry name" value="F-box domain"/>
    <property type="match status" value="1"/>
</dbReference>
<dbReference type="PROSITE" id="PS50181">
    <property type="entry name" value="FBOX"/>
    <property type="match status" value="1"/>
</dbReference>
<sequence>MYLVPDLLEEIYLRLPVKSILRFKTVSKQWRSILESKEFLEKRMSLQKNHRKILAACSKWPSLLSKPQFVGDQEIVNVPCHAARWMTCDGLVCFPGPDWIDVVNPSTRQSQRFPSGLNRRRDKRIFSFEGYPYYTDWAMGFGKDKVTGRYKVVTICFPKTGRRARVMQCSVLDVETSTCRDVNAPNYLDLVGITSAYVNGSIYWFYYGTHSYKLLAFDLHKEEFHDVVSVPDPLIPYDAEIVNLMERLAIATTKVVGSEWILEIMSMDVEEEIWSKTYSISLSNIDVWREYQHPWYTPVNVSEEGNLVFHDNRMRLFKYYQGKDEVCCLSSDICVISSYSENLVRLPSESRSPDLGFAVLRWIQQQLIKSDTIKQTQHSIFSAIHLGEYFLILVVPLCKSRRLGLGKIAETDPTTAFFADYNEDLLQRNEELKAKVDALEASKVETEERLSSTQEELTTTKTQVSKMDAFMRTQLPPLLDSSLTATSSHPAQHQSFSSVKLRLAPLHVRPYVLMHFLTDSRSASNQLHLQSVGNQPTKPLVKILSLMCTDSLTTENQRYKCPWKPVGKWVSRKSFGNF</sequence>
<dbReference type="Proteomes" id="UP000467841">
    <property type="component" value="Unassembled WGS sequence"/>
</dbReference>
<gene>
    <name evidence="3" type="ORF">MERR_LOCUS11343</name>
</gene>
<dbReference type="InterPro" id="IPR036047">
    <property type="entry name" value="F-box-like_dom_sf"/>
</dbReference>
<dbReference type="InterPro" id="IPR017451">
    <property type="entry name" value="F-box-assoc_interact_dom"/>
</dbReference>
<dbReference type="InterPro" id="IPR013187">
    <property type="entry name" value="F-box-assoc_dom_typ3"/>
</dbReference>
<dbReference type="NCBIfam" id="TIGR01640">
    <property type="entry name" value="F_box_assoc_1"/>
    <property type="match status" value="1"/>
</dbReference>
<keyword evidence="1" id="KW-0175">Coiled coil</keyword>
<accession>A0A6D2I7D3</accession>
<dbReference type="PANTHER" id="PTHR31111">
    <property type="entry name" value="BNAA05G37150D PROTEIN-RELATED"/>
    <property type="match status" value="1"/>
</dbReference>
<name>A0A6D2I7D3_9BRAS</name>
<organism evidence="3 4">
    <name type="scientific">Microthlaspi erraticum</name>
    <dbReference type="NCBI Taxonomy" id="1685480"/>
    <lineage>
        <taxon>Eukaryota</taxon>
        <taxon>Viridiplantae</taxon>
        <taxon>Streptophyta</taxon>
        <taxon>Embryophyta</taxon>
        <taxon>Tracheophyta</taxon>
        <taxon>Spermatophyta</taxon>
        <taxon>Magnoliopsida</taxon>
        <taxon>eudicotyledons</taxon>
        <taxon>Gunneridae</taxon>
        <taxon>Pentapetalae</taxon>
        <taxon>rosids</taxon>
        <taxon>malvids</taxon>
        <taxon>Brassicales</taxon>
        <taxon>Brassicaceae</taxon>
        <taxon>Coluteocarpeae</taxon>
        <taxon>Microthlaspi</taxon>
    </lineage>
</organism>
<dbReference type="InterPro" id="IPR001810">
    <property type="entry name" value="F-box_dom"/>
</dbReference>
<evidence type="ECO:0000313" key="4">
    <source>
        <dbReference type="Proteomes" id="UP000467841"/>
    </source>
</evidence>
<dbReference type="AlphaFoldDB" id="A0A6D2I7D3"/>
<comment type="caution">
    <text evidence="3">The sequence shown here is derived from an EMBL/GenBank/DDBJ whole genome shotgun (WGS) entry which is preliminary data.</text>
</comment>
<dbReference type="Gene3D" id="1.20.1280.50">
    <property type="match status" value="1"/>
</dbReference>
<evidence type="ECO:0000259" key="2">
    <source>
        <dbReference type="PROSITE" id="PS50181"/>
    </source>
</evidence>
<dbReference type="EMBL" id="CACVBM020000865">
    <property type="protein sequence ID" value="CAA7024108.1"/>
    <property type="molecule type" value="Genomic_DNA"/>
</dbReference>
<dbReference type="OrthoDB" id="5319261at2759"/>
<feature type="domain" description="F-box" evidence="2">
    <location>
        <begin position="1"/>
        <end position="43"/>
    </location>
</feature>
<feature type="coiled-coil region" evidence="1">
    <location>
        <begin position="422"/>
        <end position="463"/>
    </location>
</feature>
<dbReference type="Pfam" id="PF00646">
    <property type="entry name" value="F-box"/>
    <property type="match status" value="1"/>
</dbReference>
<evidence type="ECO:0000256" key="1">
    <source>
        <dbReference type="SAM" id="Coils"/>
    </source>
</evidence>
<dbReference type="CDD" id="cd22157">
    <property type="entry name" value="F-box_AtFBW1-like"/>
    <property type="match status" value="1"/>
</dbReference>
<dbReference type="SMART" id="SM00256">
    <property type="entry name" value="FBOX"/>
    <property type="match status" value="1"/>
</dbReference>
<dbReference type="Pfam" id="PF08268">
    <property type="entry name" value="FBA_3"/>
    <property type="match status" value="1"/>
</dbReference>
<reference evidence="3" key="1">
    <citation type="submission" date="2020-01" db="EMBL/GenBank/DDBJ databases">
        <authorList>
            <person name="Mishra B."/>
        </authorList>
    </citation>
    <scope>NUCLEOTIDE SEQUENCE [LARGE SCALE GENOMIC DNA]</scope>
</reference>
<protein>
    <recommendedName>
        <fullName evidence="2">F-box domain-containing protein</fullName>
    </recommendedName>
</protein>
<evidence type="ECO:0000313" key="3">
    <source>
        <dbReference type="EMBL" id="CAA7024108.1"/>
    </source>
</evidence>
<proteinExistence type="predicted"/>
<dbReference type="PANTHER" id="PTHR31111:SF113">
    <property type="entry name" value="F-BOX ASSOCIATED UBIQUITINATION EFFECTOR FAMILY PROTEIN"/>
    <property type="match status" value="1"/>
</dbReference>